<feature type="transmembrane region" description="Helical" evidence="1">
    <location>
        <begin position="47"/>
        <end position="66"/>
    </location>
</feature>
<feature type="transmembrane region" description="Helical" evidence="1">
    <location>
        <begin position="78"/>
        <end position="96"/>
    </location>
</feature>
<name>A0A3G4ZKS0_9VIRU</name>
<accession>A0A3G4ZKS0</accession>
<sequence>MNLITEMHFLGIILTSVIVKHILFELCKSKMDIDPDRLKQSIMTFKMKPSIVLKGMIINMCIITPICEELLFRYLPSILFSSSIYFIISVPIFGLYHAPNYFVYRKIFTKNESLKMVILHVVNACVTSALCYMLFERYETIFPSLILHIMENTYVCQQLYN</sequence>
<protein>
    <recommendedName>
        <fullName evidence="2">CAAX prenyl protease 2/Lysostaphin resistance protein A-like domain-containing protein</fullName>
    </recommendedName>
</protein>
<proteinExistence type="predicted"/>
<evidence type="ECO:0000256" key="1">
    <source>
        <dbReference type="SAM" id="Phobius"/>
    </source>
</evidence>
<dbReference type="InterPro" id="IPR003675">
    <property type="entry name" value="Rce1/LyrA-like_dom"/>
</dbReference>
<dbReference type="EMBL" id="MK071979">
    <property type="protein sequence ID" value="AYV75432.1"/>
    <property type="molecule type" value="Genomic_DNA"/>
</dbReference>
<dbReference type="GO" id="GO:0004175">
    <property type="term" value="F:endopeptidase activity"/>
    <property type="evidence" value="ECO:0007669"/>
    <property type="project" value="UniProtKB-ARBA"/>
</dbReference>
<feature type="transmembrane region" description="Helical" evidence="1">
    <location>
        <begin position="117"/>
        <end position="135"/>
    </location>
</feature>
<dbReference type="Pfam" id="PF02517">
    <property type="entry name" value="Rce1-like"/>
    <property type="match status" value="1"/>
</dbReference>
<evidence type="ECO:0000259" key="2">
    <source>
        <dbReference type="Pfam" id="PF02517"/>
    </source>
</evidence>
<dbReference type="GO" id="GO:0080120">
    <property type="term" value="P:CAAX-box protein maturation"/>
    <property type="evidence" value="ECO:0007669"/>
    <property type="project" value="UniProtKB-ARBA"/>
</dbReference>
<organism evidence="3">
    <name type="scientific">Terrestrivirus sp</name>
    <dbReference type="NCBI Taxonomy" id="2487775"/>
    <lineage>
        <taxon>Viruses</taxon>
        <taxon>Varidnaviria</taxon>
        <taxon>Bamfordvirae</taxon>
        <taxon>Nucleocytoviricota</taxon>
        <taxon>Megaviricetes</taxon>
        <taxon>Imitervirales</taxon>
        <taxon>Mimiviridae</taxon>
        <taxon>Klosneuvirinae</taxon>
    </lineage>
</organism>
<feature type="domain" description="CAAX prenyl protease 2/Lysostaphin resistance protein A-like" evidence="2">
    <location>
        <begin position="56"/>
        <end position="153"/>
    </location>
</feature>
<evidence type="ECO:0000313" key="3">
    <source>
        <dbReference type="EMBL" id="AYV75432.1"/>
    </source>
</evidence>
<keyword evidence="1" id="KW-0472">Membrane</keyword>
<keyword evidence="1" id="KW-1133">Transmembrane helix</keyword>
<gene>
    <name evidence="3" type="ORF">Terrestrivirus1_306</name>
</gene>
<reference evidence="3" key="1">
    <citation type="submission" date="2018-10" db="EMBL/GenBank/DDBJ databases">
        <title>Hidden diversity of soil giant viruses.</title>
        <authorList>
            <person name="Schulz F."/>
            <person name="Alteio L."/>
            <person name="Goudeau D."/>
            <person name="Ryan E.M."/>
            <person name="Malmstrom R.R."/>
            <person name="Blanchard J."/>
            <person name="Woyke T."/>
        </authorList>
    </citation>
    <scope>NUCLEOTIDE SEQUENCE</scope>
    <source>
        <strain evidence="3">TEV1</strain>
    </source>
</reference>
<keyword evidence="1" id="KW-0812">Transmembrane</keyword>